<keyword evidence="2" id="KW-1185">Reference proteome</keyword>
<dbReference type="EMBL" id="CM037157">
    <property type="protein sequence ID" value="KAH7848246.1"/>
    <property type="molecule type" value="Genomic_DNA"/>
</dbReference>
<name>A0ACB7Y4L0_9ERIC</name>
<evidence type="ECO:0000313" key="1">
    <source>
        <dbReference type="EMBL" id="KAH7848246.1"/>
    </source>
</evidence>
<sequence length="136" mass="15012">MVVKVLAENPKQLEQYRGGKTKLQGFFAGRRLSMLNWCRQDAYDKSLLHKAQASTASALSSSSSFTDGGGGGRGELDFLEAMKHASEIAQPKVRVQVEKVEMERKEKAAVILNYSTLHLVDIIVIVLSNTILGKYL</sequence>
<dbReference type="Proteomes" id="UP000828048">
    <property type="component" value="Chromosome 7"/>
</dbReference>
<protein>
    <submittedName>
        <fullName evidence="1">Uncharacterized protein</fullName>
    </submittedName>
</protein>
<reference evidence="1 2" key="1">
    <citation type="journal article" date="2021" name="Hortic Res">
        <title>High-quality reference genome and annotation aids understanding of berry development for evergreen blueberry (Vaccinium darrowii).</title>
        <authorList>
            <person name="Yu J."/>
            <person name="Hulse-Kemp A.M."/>
            <person name="Babiker E."/>
            <person name="Staton M."/>
        </authorList>
    </citation>
    <scope>NUCLEOTIDE SEQUENCE [LARGE SCALE GENOMIC DNA]</scope>
    <source>
        <strain evidence="2">cv. NJ 8807/NJ 8810</strain>
        <tissue evidence="1">Young leaf</tissue>
    </source>
</reference>
<proteinExistence type="predicted"/>
<comment type="caution">
    <text evidence="1">The sequence shown here is derived from an EMBL/GenBank/DDBJ whole genome shotgun (WGS) entry which is preliminary data.</text>
</comment>
<gene>
    <name evidence="1" type="ORF">Vadar_000068</name>
</gene>
<organism evidence="1 2">
    <name type="scientific">Vaccinium darrowii</name>
    <dbReference type="NCBI Taxonomy" id="229202"/>
    <lineage>
        <taxon>Eukaryota</taxon>
        <taxon>Viridiplantae</taxon>
        <taxon>Streptophyta</taxon>
        <taxon>Embryophyta</taxon>
        <taxon>Tracheophyta</taxon>
        <taxon>Spermatophyta</taxon>
        <taxon>Magnoliopsida</taxon>
        <taxon>eudicotyledons</taxon>
        <taxon>Gunneridae</taxon>
        <taxon>Pentapetalae</taxon>
        <taxon>asterids</taxon>
        <taxon>Ericales</taxon>
        <taxon>Ericaceae</taxon>
        <taxon>Vaccinioideae</taxon>
        <taxon>Vaccinieae</taxon>
        <taxon>Vaccinium</taxon>
    </lineage>
</organism>
<accession>A0ACB7Y4L0</accession>
<evidence type="ECO:0000313" key="2">
    <source>
        <dbReference type="Proteomes" id="UP000828048"/>
    </source>
</evidence>